<comment type="caution">
    <text evidence="11">The sequence shown here is derived from an EMBL/GenBank/DDBJ whole genome shotgun (WGS) entry which is preliminary data.</text>
</comment>
<feature type="transmembrane region" description="Helical" evidence="9">
    <location>
        <begin position="55"/>
        <end position="74"/>
    </location>
</feature>
<keyword evidence="4 9" id="KW-0132">Cell division</keyword>
<keyword evidence="3 9" id="KW-0997">Cell inner membrane</keyword>
<keyword evidence="8 9" id="KW-0131">Cell cycle</keyword>
<evidence type="ECO:0000256" key="3">
    <source>
        <dbReference type="ARBA" id="ARBA00022519"/>
    </source>
</evidence>
<evidence type="ECO:0000256" key="5">
    <source>
        <dbReference type="ARBA" id="ARBA00022692"/>
    </source>
</evidence>
<dbReference type="Pfam" id="PF03799">
    <property type="entry name" value="FtsQ_DivIB_C"/>
    <property type="match status" value="1"/>
</dbReference>
<organism evidence="11 12">
    <name type="scientific">Chelatococcus reniformis</name>
    <dbReference type="NCBI Taxonomy" id="1494448"/>
    <lineage>
        <taxon>Bacteria</taxon>
        <taxon>Pseudomonadati</taxon>
        <taxon>Pseudomonadota</taxon>
        <taxon>Alphaproteobacteria</taxon>
        <taxon>Hyphomicrobiales</taxon>
        <taxon>Chelatococcaceae</taxon>
        <taxon>Chelatococcus</taxon>
    </lineage>
</organism>
<keyword evidence="6 9" id="KW-1133">Transmembrane helix</keyword>
<evidence type="ECO:0000256" key="1">
    <source>
        <dbReference type="ARBA" id="ARBA00004370"/>
    </source>
</evidence>
<name>A0A916UC83_9HYPH</name>
<dbReference type="GO" id="GO:0005886">
    <property type="term" value="C:plasma membrane"/>
    <property type="evidence" value="ECO:0007669"/>
    <property type="project" value="UniProtKB-SubCell"/>
</dbReference>
<keyword evidence="12" id="KW-1185">Reference proteome</keyword>
<comment type="function">
    <text evidence="9">Essential cell division protein.</text>
</comment>
<dbReference type="Proteomes" id="UP000637002">
    <property type="component" value="Unassembled WGS sequence"/>
</dbReference>
<dbReference type="Gene3D" id="3.40.50.11690">
    <property type="entry name" value="Cell division protein FtsQ/DivIB"/>
    <property type="match status" value="1"/>
</dbReference>
<dbReference type="InterPro" id="IPR034746">
    <property type="entry name" value="POTRA"/>
</dbReference>
<dbReference type="AlphaFoldDB" id="A0A916UC83"/>
<evidence type="ECO:0000256" key="8">
    <source>
        <dbReference type="ARBA" id="ARBA00023306"/>
    </source>
</evidence>
<keyword evidence="7 9" id="KW-0472">Membrane</keyword>
<accession>A0A916UC83</accession>
<dbReference type="GO" id="GO:0043093">
    <property type="term" value="P:FtsZ-dependent cytokinesis"/>
    <property type="evidence" value="ECO:0007669"/>
    <property type="project" value="UniProtKB-UniRule"/>
</dbReference>
<protein>
    <recommendedName>
        <fullName evidence="9">Cell division protein FtsQ</fullName>
    </recommendedName>
</protein>
<gene>
    <name evidence="9 11" type="primary">ftsQ</name>
    <name evidence="11" type="ORF">GCM10010994_27280</name>
</gene>
<dbReference type="PROSITE" id="PS51779">
    <property type="entry name" value="POTRA"/>
    <property type="match status" value="1"/>
</dbReference>
<dbReference type="GO" id="GO:0090529">
    <property type="term" value="P:cell septum assembly"/>
    <property type="evidence" value="ECO:0007669"/>
    <property type="project" value="InterPro"/>
</dbReference>
<evidence type="ECO:0000256" key="7">
    <source>
        <dbReference type="ARBA" id="ARBA00023136"/>
    </source>
</evidence>
<comment type="subcellular location">
    <subcellularLocation>
        <location evidence="9">Cell inner membrane</location>
        <topology evidence="9">Single-pass type II membrane protein</topology>
    </subcellularLocation>
    <subcellularLocation>
        <location evidence="1">Membrane</location>
    </subcellularLocation>
    <text evidence="9">Localizes to the division septum.</text>
</comment>
<evidence type="ECO:0000259" key="10">
    <source>
        <dbReference type="PROSITE" id="PS51779"/>
    </source>
</evidence>
<dbReference type="InterPro" id="IPR005548">
    <property type="entry name" value="Cell_div_FtsQ/DivIB_C"/>
</dbReference>
<evidence type="ECO:0000256" key="4">
    <source>
        <dbReference type="ARBA" id="ARBA00022618"/>
    </source>
</evidence>
<evidence type="ECO:0000313" key="12">
    <source>
        <dbReference type="Proteomes" id="UP000637002"/>
    </source>
</evidence>
<dbReference type="InterPro" id="IPR045335">
    <property type="entry name" value="FtsQ_C_sf"/>
</dbReference>
<sequence length="313" mass="34028">MAGPQLADAVQGYGRANVTVSLAARNRSRRGFFGWRGSVSTPIEHRIPRGLGHGLALGFFVAVAAVGFAMGGHAEAFRTEYGEPQHAFARLLGLGISRVEIKGVAELDQREILEAAGITYKTSLAFLDASEVRRKLEALPLVKEASVRKLYPSELAITVKERQPAALWQKHGELFVVAADGTVIDRVVDMRFARLPFVVGDGANARSAEYMALIERAGALRGRIRAGTLEAGRRWTLKLDNGLDVKLPERGAAEALTRFAVLERDSRLSDRDILSVDMRQPDRIVVRQTVEAAAARAEALKKKAKPAKGADVI</sequence>
<proteinExistence type="inferred from homology"/>
<dbReference type="PANTHER" id="PTHR35851">
    <property type="entry name" value="CELL DIVISION PROTEIN FTSQ"/>
    <property type="match status" value="1"/>
</dbReference>
<dbReference type="GO" id="GO:0032153">
    <property type="term" value="C:cell division site"/>
    <property type="evidence" value="ECO:0007669"/>
    <property type="project" value="UniProtKB-UniRule"/>
</dbReference>
<evidence type="ECO:0000256" key="9">
    <source>
        <dbReference type="HAMAP-Rule" id="MF_00911"/>
    </source>
</evidence>
<evidence type="ECO:0000256" key="2">
    <source>
        <dbReference type="ARBA" id="ARBA00022475"/>
    </source>
</evidence>
<dbReference type="EMBL" id="BMGG01000004">
    <property type="protein sequence ID" value="GGC67249.1"/>
    <property type="molecule type" value="Genomic_DNA"/>
</dbReference>
<reference evidence="11" key="2">
    <citation type="submission" date="2020-09" db="EMBL/GenBank/DDBJ databases">
        <authorList>
            <person name="Sun Q."/>
            <person name="Zhou Y."/>
        </authorList>
    </citation>
    <scope>NUCLEOTIDE SEQUENCE</scope>
    <source>
        <strain evidence="11">CGMCC 1.12919</strain>
    </source>
</reference>
<keyword evidence="2 9" id="KW-1003">Cell membrane</keyword>
<evidence type="ECO:0000313" key="11">
    <source>
        <dbReference type="EMBL" id="GGC67249.1"/>
    </source>
</evidence>
<evidence type="ECO:0000256" key="6">
    <source>
        <dbReference type="ARBA" id="ARBA00022989"/>
    </source>
</evidence>
<dbReference type="PANTHER" id="PTHR35851:SF1">
    <property type="entry name" value="CELL DIVISION PROTEIN FTSQ"/>
    <property type="match status" value="1"/>
</dbReference>
<dbReference type="InterPro" id="IPR026579">
    <property type="entry name" value="FtsQ"/>
</dbReference>
<dbReference type="InterPro" id="IPR013685">
    <property type="entry name" value="POTRA_FtsQ_type"/>
</dbReference>
<reference evidence="11" key="1">
    <citation type="journal article" date="2014" name="Int. J. Syst. Evol. Microbiol.">
        <title>Complete genome sequence of Corynebacterium casei LMG S-19264T (=DSM 44701T), isolated from a smear-ripened cheese.</title>
        <authorList>
            <consortium name="US DOE Joint Genome Institute (JGI-PGF)"/>
            <person name="Walter F."/>
            <person name="Albersmeier A."/>
            <person name="Kalinowski J."/>
            <person name="Ruckert C."/>
        </authorList>
    </citation>
    <scope>NUCLEOTIDE SEQUENCE</scope>
    <source>
        <strain evidence="11">CGMCC 1.12919</strain>
    </source>
</reference>
<dbReference type="HAMAP" id="MF_00911">
    <property type="entry name" value="FtsQ_subfam"/>
    <property type="match status" value="1"/>
</dbReference>
<dbReference type="Gene3D" id="3.10.20.310">
    <property type="entry name" value="membrane protein fhac"/>
    <property type="match status" value="1"/>
</dbReference>
<keyword evidence="5 9" id="KW-0812">Transmembrane</keyword>
<dbReference type="Pfam" id="PF08478">
    <property type="entry name" value="POTRA_1"/>
    <property type="match status" value="1"/>
</dbReference>
<feature type="domain" description="POTRA" evidence="10">
    <location>
        <begin position="94"/>
        <end position="162"/>
    </location>
</feature>
<comment type="similarity">
    <text evidence="9">Belongs to the FtsQ/DivIB family. FtsQ subfamily.</text>
</comment>